<dbReference type="EMBL" id="MHRM01000001">
    <property type="protein sequence ID" value="OHA24686.1"/>
    <property type="molecule type" value="Genomic_DNA"/>
</dbReference>
<dbReference type="Proteomes" id="UP000178413">
    <property type="component" value="Unassembled WGS sequence"/>
</dbReference>
<protein>
    <submittedName>
        <fullName evidence="1">Uncharacterized protein</fullName>
    </submittedName>
</protein>
<sequence>MKPLITLQDADIFPEAKRFDKFPEDRPPRQAVKVVIFDDKNKIALVGKNTDSYLVEEQKMENR</sequence>
<reference evidence="1 2" key="1">
    <citation type="journal article" date="2016" name="Nat. Commun.">
        <title>Thousands of microbial genomes shed light on interconnected biogeochemical processes in an aquifer system.</title>
        <authorList>
            <person name="Anantharaman K."/>
            <person name="Brown C.T."/>
            <person name="Hug L.A."/>
            <person name="Sharon I."/>
            <person name="Castelle C.J."/>
            <person name="Probst A.J."/>
            <person name="Thomas B.C."/>
            <person name="Singh A."/>
            <person name="Wilkins M.J."/>
            <person name="Karaoz U."/>
            <person name="Brodie E.L."/>
            <person name="Williams K.H."/>
            <person name="Hubbard S.S."/>
            <person name="Banfield J.F."/>
        </authorList>
    </citation>
    <scope>NUCLEOTIDE SEQUENCE [LARGE SCALE GENOMIC DNA]</scope>
</reference>
<comment type="caution">
    <text evidence="1">The sequence shown here is derived from an EMBL/GenBank/DDBJ whole genome shotgun (WGS) entry which is preliminary data.</text>
</comment>
<dbReference type="AlphaFoldDB" id="A0A1G2MLF1"/>
<dbReference type="STRING" id="1802308.A3D50_00620"/>
<evidence type="ECO:0000313" key="1">
    <source>
        <dbReference type="EMBL" id="OHA24686.1"/>
    </source>
</evidence>
<gene>
    <name evidence="1" type="ORF">A3D50_00620</name>
</gene>
<accession>A0A1G2MLF1</accession>
<evidence type="ECO:0000313" key="2">
    <source>
        <dbReference type="Proteomes" id="UP000178413"/>
    </source>
</evidence>
<name>A0A1G2MLF1_9BACT</name>
<proteinExistence type="predicted"/>
<organism evidence="1 2">
    <name type="scientific">Candidatus Taylorbacteria bacterium RIFCSPHIGHO2_02_FULL_44_12</name>
    <dbReference type="NCBI Taxonomy" id="1802308"/>
    <lineage>
        <taxon>Bacteria</taxon>
        <taxon>Candidatus Tayloriibacteriota</taxon>
    </lineage>
</organism>